<reference evidence="1" key="1">
    <citation type="submission" date="2019-10" db="EMBL/GenBank/DDBJ databases">
        <title>Draft genome sequece of Microseira wollei NIES-4236.</title>
        <authorList>
            <person name="Yamaguchi H."/>
            <person name="Suzuki S."/>
            <person name="Kawachi M."/>
        </authorList>
    </citation>
    <scope>NUCLEOTIDE SEQUENCE</scope>
    <source>
        <strain evidence="1">NIES-4236</strain>
    </source>
</reference>
<keyword evidence="2" id="KW-1185">Reference proteome</keyword>
<evidence type="ECO:0008006" key="3">
    <source>
        <dbReference type="Google" id="ProtNLM"/>
    </source>
</evidence>
<dbReference type="RefSeq" id="WP_226579731.1">
    <property type="nucleotide sequence ID" value="NZ_BLAY01000033.1"/>
</dbReference>
<comment type="caution">
    <text evidence="1">The sequence shown here is derived from an EMBL/GenBank/DDBJ whole genome shotgun (WGS) entry which is preliminary data.</text>
</comment>
<dbReference type="AlphaFoldDB" id="A0AAV3X8T8"/>
<gene>
    <name evidence="1" type="ORF">MiSe_25000</name>
</gene>
<evidence type="ECO:0000313" key="1">
    <source>
        <dbReference type="EMBL" id="GET37746.1"/>
    </source>
</evidence>
<protein>
    <recommendedName>
        <fullName evidence="3">DUF559 domain-containing protein</fullName>
    </recommendedName>
</protein>
<name>A0AAV3X8T8_9CYAN</name>
<evidence type="ECO:0000313" key="2">
    <source>
        <dbReference type="Proteomes" id="UP001050975"/>
    </source>
</evidence>
<accession>A0AAV3X8T8</accession>
<dbReference type="EMBL" id="BLAY01000033">
    <property type="protein sequence ID" value="GET37746.1"/>
    <property type="molecule type" value="Genomic_DNA"/>
</dbReference>
<dbReference type="Proteomes" id="UP001050975">
    <property type="component" value="Unassembled WGS sequence"/>
</dbReference>
<sequence>MSNNLGIYPILLLPAQNTTLPDLSPKISTSGMGDVRCGVSEKEFLDYLNHYFKDWVYPQQQVIVPGQERPFVVDYLIREPITNLHIDVELDEPMAKDGTLIHFAGKDDYRNRFFVEAGWVVIRFCEEQVVSQPHRCCRFIGNVLAHLTKQSAMADASATAYAQPFADIPPLTPVQQWSKSRAKSLRRQGYRQGYLSH</sequence>
<organism evidence="1 2">
    <name type="scientific">Microseira wollei NIES-4236</name>
    <dbReference type="NCBI Taxonomy" id="2530354"/>
    <lineage>
        <taxon>Bacteria</taxon>
        <taxon>Bacillati</taxon>
        <taxon>Cyanobacteriota</taxon>
        <taxon>Cyanophyceae</taxon>
        <taxon>Oscillatoriophycideae</taxon>
        <taxon>Aerosakkonematales</taxon>
        <taxon>Aerosakkonemataceae</taxon>
        <taxon>Microseira</taxon>
    </lineage>
</organism>
<proteinExistence type="predicted"/>